<keyword evidence="4" id="KW-1185">Reference proteome</keyword>
<proteinExistence type="predicted"/>
<dbReference type="AlphaFoldDB" id="A0AAW1R4Y7"/>
<feature type="compositionally biased region" description="Basic and acidic residues" evidence="2">
    <location>
        <begin position="280"/>
        <end position="294"/>
    </location>
</feature>
<dbReference type="PANTHER" id="PTHR21678">
    <property type="entry name" value="GROWTH INHIBITION AND DIFFERENTIATION RELATED PROTEIN 88"/>
    <property type="match status" value="1"/>
</dbReference>
<keyword evidence="1" id="KW-0802">TPR repeat</keyword>
<protein>
    <submittedName>
        <fullName evidence="3">Uncharacterized protein</fullName>
    </submittedName>
</protein>
<dbReference type="Proteomes" id="UP001489004">
    <property type="component" value="Unassembled WGS sequence"/>
</dbReference>
<sequence length="301" mass="32342">MPNTPEEALRTQLAEATDQQSAQYAAVLNDLGLLKLEQGDTAEAQKLFQQALGISTACERDSAGSEAACALDTEDEWETGWEDSLQQLQPAAAASTSAPPAARPASKSAPQQQRQPAAPKPDRSSTGQTSSRRSAPSPAKEPEAEAEQEVPFHGEHILEVHGLSASVDSTALEAFLVQFGVPPHGPVVRWVDDKHALAVFPNPAGAREALASCENGTTRFQLRRFAEASLASREQPLGQLLPPKPRPRTSDVVARRLIGNALNLTGLRNKVGEKELAAKRKEAAASRQVRREQLDAAWEDD</sequence>
<evidence type="ECO:0000313" key="3">
    <source>
        <dbReference type="EMBL" id="KAK9828873.1"/>
    </source>
</evidence>
<name>A0AAW1R4Y7_9CHLO</name>
<evidence type="ECO:0000256" key="2">
    <source>
        <dbReference type="SAM" id="MobiDB-lite"/>
    </source>
</evidence>
<accession>A0AAW1R4Y7</accession>
<gene>
    <name evidence="3" type="ORF">WJX72_002512</name>
</gene>
<dbReference type="InterPro" id="IPR039884">
    <property type="entry name" value="R3HC1/R3HCL"/>
</dbReference>
<dbReference type="Gene3D" id="1.25.40.10">
    <property type="entry name" value="Tetratricopeptide repeat domain"/>
    <property type="match status" value="1"/>
</dbReference>
<organism evidence="3 4">
    <name type="scientific">[Myrmecia] bisecta</name>
    <dbReference type="NCBI Taxonomy" id="41462"/>
    <lineage>
        <taxon>Eukaryota</taxon>
        <taxon>Viridiplantae</taxon>
        <taxon>Chlorophyta</taxon>
        <taxon>core chlorophytes</taxon>
        <taxon>Trebouxiophyceae</taxon>
        <taxon>Trebouxiales</taxon>
        <taxon>Trebouxiaceae</taxon>
        <taxon>Myrmecia</taxon>
    </lineage>
</organism>
<evidence type="ECO:0000256" key="1">
    <source>
        <dbReference type="PROSITE-ProRule" id="PRU00339"/>
    </source>
</evidence>
<feature type="compositionally biased region" description="Low complexity" evidence="2">
    <location>
        <begin position="82"/>
        <end position="117"/>
    </location>
</feature>
<reference evidence="3 4" key="1">
    <citation type="journal article" date="2024" name="Nat. Commun.">
        <title>Phylogenomics reveals the evolutionary origins of lichenization in chlorophyte algae.</title>
        <authorList>
            <person name="Puginier C."/>
            <person name="Libourel C."/>
            <person name="Otte J."/>
            <person name="Skaloud P."/>
            <person name="Haon M."/>
            <person name="Grisel S."/>
            <person name="Petersen M."/>
            <person name="Berrin J.G."/>
            <person name="Delaux P.M."/>
            <person name="Dal Grande F."/>
            <person name="Keller J."/>
        </authorList>
    </citation>
    <scope>NUCLEOTIDE SEQUENCE [LARGE SCALE GENOMIC DNA]</scope>
    <source>
        <strain evidence="3 4">SAG 2043</strain>
    </source>
</reference>
<dbReference type="InterPro" id="IPR019734">
    <property type="entry name" value="TPR_rpt"/>
</dbReference>
<comment type="caution">
    <text evidence="3">The sequence shown here is derived from an EMBL/GenBank/DDBJ whole genome shotgun (WGS) entry which is preliminary data.</text>
</comment>
<dbReference type="PANTHER" id="PTHR21678:SF0">
    <property type="entry name" value="C3H1-TYPE DOMAIN-CONTAINING PROTEIN"/>
    <property type="match status" value="1"/>
</dbReference>
<feature type="region of interest" description="Disordered" evidence="2">
    <location>
        <begin position="280"/>
        <end position="301"/>
    </location>
</feature>
<feature type="compositionally biased region" description="Acidic residues" evidence="2">
    <location>
        <begin position="72"/>
        <end position="81"/>
    </location>
</feature>
<dbReference type="PROSITE" id="PS50005">
    <property type="entry name" value="TPR"/>
    <property type="match status" value="1"/>
</dbReference>
<evidence type="ECO:0000313" key="4">
    <source>
        <dbReference type="Proteomes" id="UP001489004"/>
    </source>
</evidence>
<feature type="region of interest" description="Disordered" evidence="2">
    <location>
        <begin position="61"/>
        <end position="149"/>
    </location>
</feature>
<dbReference type="EMBL" id="JALJOR010000001">
    <property type="protein sequence ID" value="KAK9828873.1"/>
    <property type="molecule type" value="Genomic_DNA"/>
</dbReference>
<feature type="repeat" description="TPR" evidence="1">
    <location>
        <begin position="25"/>
        <end position="58"/>
    </location>
</feature>
<dbReference type="InterPro" id="IPR011990">
    <property type="entry name" value="TPR-like_helical_dom_sf"/>
</dbReference>
<feature type="compositionally biased region" description="Low complexity" evidence="2">
    <location>
        <begin position="124"/>
        <end position="138"/>
    </location>
</feature>